<evidence type="ECO:0000313" key="1">
    <source>
        <dbReference type="EMBL" id="KAG8087999.1"/>
    </source>
</evidence>
<keyword evidence="2" id="KW-1185">Reference proteome</keyword>
<protein>
    <submittedName>
        <fullName evidence="1">Uncharacterized protein</fullName>
    </submittedName>
</protein>
<name>A0A8J5WGU4_ZIZPA</name>
<proteinExistence type="predicted"/>
<evidence type="ECO:0000313" key="2">
    <source>
        <dbReference type="Proteomes" id="UP000729402"/>
    </source>
</evidence>
<comment type="caution">
    <text evidence="1">The sequence shown here is derived from an EMBL/GenBank/DDBJ whole genome shotgun (WGS) entry which is preliminary data.</text>
</comment>
<dbReference type="AlphaFoldDB" id="A0A8J5WGU4"/>
<organism evidence="1 2">
    <name type="scientific">Zizania palustris</name>
    <name type="common">Northern wild rice</name>
    <dbReference type="NCBI Taxonomy" id="103762"/>
    <lineage>
        <taxon>Eukaryota</taxon>
        <taxon>Viridiplantae</taxon>
        <taxon>Streptophyta</taxon>
        <taxon>Embryophyta</taxon>
        <taxon>Tracheophyta</taxon>
        <taxon>Spermatophyta</taxon>
        <taxon>Magnoliopsida</taxon>
        <taxon>Liliopsida</taxon>
        <taxon>Poales</taxon>
        <taxon>Poaceae</taxon>
        <taxon>BOP clade</taxon>
        <taxon>Oryzoideae</taxon>
        <taxon>Oryzeae</taxon>
        <taxon>Zizaniinae</taxon>
        <taxon>Zizania</taxon>
    </lineage>
</organism>
<dbReference type="OrthoDB" id="618196at2759"/>
<gene>
    <name evidence="1" type="ORF">GUJ93_ZPchr0010g8351</name>
</gene>
<sequence>MEKSGVIFLATGADLCAQQPDLALYALHLPKKEVRLVPAPPGRCCVRRSSWSFFGYEMDRGAYLTSLFSDTNA</sequence>
<accession>A0A8J5WGU4</accession>
<reference evidence="1" key="2">
    <citation type="submission" date="2021-02" db="EMBL/GenBank/DDBJ databases">
        <authorList>
            <person name="Kimball J.A."/>
            <person name="Haas M.W."/>
            <person name="Macchietto M."/>
            <person name="Kono T."/>
            <person name="Duquette J."/>
            <person name="Shao M."/>
        </authorList>
    </citation>
    <scope>NUCLEOTIDE SEQUENCE</scope>
    <source>
        <tissue evidence="1">Fresh leaf tissue</tissue>
    </source>
</reference>
<reference evidence="1" key="1">
    <citation type="journal article" date="2021" name="bioRxiv">
        <title>Whole Genome Assembly and Annotation of Northern Wild Rice, Zizania palustris L., Supports a Whole Genome Duplication in the Zizania Genus.</title>
        <authorList>
            <person name="Haas M."/>
            <person name="Kono T."/>
            <person name="Macchietto M."/>
            <person name="Millas R."/>
            <person name="McGilp L."/>
            <person name="Shao M."/>
            <person name="Duquette J."/>
            <person name="Hirsch C.N."/>
            <person name="Kimball J."/>
        </authorList>
    </citation>
    <scope>NUCLEOTIDE SEQUENCE</scope>
    <source>
        <tissue evidence="1">Fresh leaf tissue</tissue>
    </source>
</reference>
<dbReference type="Proteomes" id="UP000729402">
    <property type="component" value="Unassembled WGS sequence"/>
</dbReference>
<dbReference type="EMBL" id="JAAALK010000082">
    <property type="protein sequence ID" value="KAG8087999.1"/>
    <property type="molecule type" value="Genomic_DNA"/>
</dbReference>